<evidence type="ECO:0000256" key="2">
    <source>
        <dbReference type="ARBA" id="ARBA00022837"/>
    </source>
</evidence>
<dbReference type="Gene3D" id="4.10.1080.10">
    <property type="entry name" value="TSP type-3 repeat"/>
    <property type="match status" value="1"/>
</dbReference>
<name>I3D300_9ARCH</name>
<dbReference type="SUPFAM" id="SSF103647">
    <property type="entry name" value="TSP type-3 repeat"/>
    <property type="match status" value="1"/>
</dbReference>
<dbReference type="EMBL" id="AEXL02000087">
    <property type="protein sequence ID" value="EIJ66093.1"/>
    <property type="molecule type" value="Genomic_DNA"/>
</dbReference>
<dbReference type="InterPro" id="IPR028974">
    <property type="entry name" value="TSP_type-3_rpt"/>
</dbReference>
<evidence type="ECO:0000313" key="4">
    <source>
        <dbReference type="Proteomes" id="UP000003423"/>
    </source>
</evidence>
<organism evidence="3 4">
    <name type="scientific">Candidatus Nitrosopumilus salarius BD31</name>
    <dbReference type="NCBI Taxonomy" id="859350"/>
    <lineage>
        <taxon>Archaea</taxon>
        <taxon>Nitrososphaerota</taxon>
        <taxon>Nitrososphaeria</taxon>
        <taxon>Nitrosopumilales</taxon>
        <taxon>Nitrosopumilaceae</taxon>
        <taxon>Nitrosopumilus</taxon>
    </lineage>
</organism>
<reference evidence="3 4" key="1">
    <citation type="journal article" date="2012" name="J. Bacteriol.">
        <title>Genome sequence of "Candidatus Nitrosopumilus salaria" BD31, an ammonia-oxidizing archaeon from the San Francisco Bay estuary.</title>
        <authorList>
            <person name="Mosier A.C."/>
            <person name="Allen E.E."/>
            <person name="Kim M."/>
            <person name="Ferriera S."/>
            <person name="Francis C.A."/>
        </authorList>
    </citation>
    <scope>NUCLEOTIDE SEQUENCE [LARGE SCALE GENOMIC DNA]</scope>
    <source>
        <strain evidence="3 4">BD31</strain>
    </source>
</reference>
<dbReference type="AlphaFoldDB" id="I3D300"/>
<dbReference type="Proteomes" id="UP000003423">
    <property type="component" value="Unassembled WGS sequence"/>
</dbReference>
<comment type="caution">
    <text evidence="3">The sequence shown here is derived from an EMBL/GenBank/DDBJ whole genome shotgun (WGS) entry which is preliminary data.</text>
</comment>
<proteinExistence type="predicted"/>
<keyword evidence="2" id="KW-0106">Calcium</keyword>
<dbReference type="PATRIC" id="fig|859350.6.peg.867"/>
<gene>
    <name evidence="3" type="ORF">BD31_I0591</name>
</gene>
<dbReference type="InterPro" id="IPR003367">
    <property type="entry name" value="Thrombospondin_3-like_rpt"/>
</dbReference>
<evidence type="ECO:0000256" key="1">
    <source>
        <dbReference type="ARBA" id="ARBA00022729"/>
    </source>
</evidence>
<dbReference type="PANTHER" id="PTHR10199">
    <property type="entry name" value="THROMBOSPONDIN"/>
    <property type="match status" value="1"/>
</dbReference>
<keyword evidence="1" id="KW-0732">Signal</keyword>
<dbReference type="PANTHER" id="PTHR10199:SF100">
    <property type="entry name" value="THROMBOSPONDIN, ISOFORM A"/>
    <property type="match status" value="1"/>
</dbReference>
<dbReference type="GO" id="GO:0007155">
    <property type="term" value="P:cell adhesion"/>
    <property type="evidence" value="ECO:0007669"/>
    <property type="project" value="InterPro"/>
</dbReference>
<dbReference type="GO" id="GO:0005509">
    <property type="term" value="F:calcium ion binding"/>
    <property type="evidence" value="ECO:0007669"/>
    <property type="project" value="InterPro"/>
</dbReference>
<evidence type="ECO:0000313" key="3">
    <source>
        <dbReference type="EMBL" id="EIJ66093.1"/>
    </source>
</evidence>
<keyword evidence="4" id="KW-1185">Reference proteome</keyword>
<dbReference type="RefSeq" id="WP_008298963.1">
    <property type="nucleotide sequence ID" value="NZ_AEXL02000087.1"/>
</dbReference>
<sequence length="490" mass="54630">MANFVIDKKIKLVLALLGAIICLSFLAWSEDRIFADFDNDGITDSDDNCPLNANLAQTDSDYDTVGDECDTDDDNDGVSDSLDQFDTNPLDWADFDFDGIGSSQDTDDDNDGILDTNDSYPMTASEILATKYLDNIETCAEMNDGTMRLVCYSEFFGTLTENEKNNSDALELSIALSKIGAIDDCHFVSHEIGHVSYEMTTDVTKSLQGMDGTMCRGGYFHGVLSSYFHNIEELGKSFPDSYQTICDDLIGSSNYQDCVHGLGHGFVHYFGDDLNSSLESCHDLSFYQNILCVKGVMMQYTDNVITRNGMSKDVLSNLCDSEQLERFDNVECSMSTGTTLAFFTNHDFEKGKELCNMIEDADSRNYCIEGLRLEIQDSEKYESNPLTEDIREKFQPQFIEGSKSIDIRSPAIISDFQVMKEVGVISFSIDKPQYVILYIPSEFVASKMLVTVNGQIPMDLKSQDYLLGKEMAMISFVPNQSGTVLITPVQ</sequence>
<dbReference type="Pfam" id="PF02412">
    <property type="entry name" value="TSP_3"/>
    <property type="match status" value="3"/>
</dbReference>
<protein>
    <submittedName>
        <fullName evidence="3">Thrombospondin type 3 repeat protein</fullName>
    </submittedName>
</protein>
<accession>I3D300</accession>